<name>A0ABQ5HKU4_9ASTR</name>
<organism evidence="1 2">
    <name type="scientific">Tanacetum coccineum</name>
    <dbReference type="NCBI Taxonomy" id="301880"/>
    <lineage>
        <taxon>Eukaryota</taxon>
        <taxon>Viridiplantae</taxon>
        <taxon>Streptophyta</taxon>
        <taxon>Embryophyta</taxon>
        <taxon>Tracheophyta</taxon>
        <taxon>Spermatophyta</taxon>
        <taxon>Magnoliopsida</taxon>
        <taxon>eudicotyledons</taxon>
        <taxon>Gunneridae</taxon>
        <taxon>Pentapetalae</taxon>
        <taxon>asterids</taxon>
        <taxon>campanulids</taxon>
        <taxon>Asterales</taxon>
        <taxon>Asteraceae</taxon>
        <taxon>Asteroideae</taxon>
        <taxon>Anthemideae</taxon>
        <taxon>Anthemidinae</taxon>
        <taxon>Tanacetum</taxon>
    </lineage>
</organism>
<evidence type="ECO:0000313" key="1">
    <source>
        <dbReference type="EMBL" id="GJT88419.1"/>
    </source>
</evidence>
<gene>
    <name evidence="1" type="ORF">Tco_1070136</name>
</gene>
<keyword evidence="2" id="KW-1185">Reference proteome</keyword>
<evidence type="ECO:0000313" key="2">
    <source>
        <dbReference type="Proteomes" id="UP001151760"/>
    </source>
</evidence>
<proteinExistence type="predicted"/>
<reference evidence="1" key="2">
    <citation type="submission" date="2022-01" db="EMBL/GenBank/DDBJ databases">
        <authorList>
            <person name="Yamashiro T."/>
            <person name="Shiraishi A."/>
            <person name="Satake H."/>
            <person name="Nakayama K."/>
        </authorList>
    </citation>
    <scope>NUCLEOTIDE SEQUENCE</scope>
</reference>
<reference evidence="1" key="1">
    <citation type="journal article" date="2022" name="Int. J. Mol. Sci.">
        <title>Draft Genome of Tanacetum Coccineum: Genomic Comparison of Closely Related Tanacetum-Family Plants.</title>
        <authorList>
            <person name="Yamashiro T."/>
            <person name="Shiraishi A."/>
            <person name="Nakayama K."/>
            <person name="Satake H."/>
        </authorList>
    </citation>
    <scope>NUCLEOTIDE SEQUENCE</scope>
</reference>
<comment type="caution">
    <text evidence="1">The sequence shown here is derived from an EMBL/GenBank/DDBJ whole genome shotgun (WGS) entry which is preliminary data.</text>
</comment>
<sequence length="499" mass="57885">MYNKTTQTPNSSYLSPMITRSSLVFIQTLLDETPTNELTNFMSHPVYTDAQTTSVVHNPEGNPKLTSYISGASEVPFGTHVDVLATKTLLQDMFPNEADHHKSSPPANITYLPIKTPQPIAQKFRDYDQKLEALINFNIFEAFEKAVQARVLTEIKKLLPTHIPKAVANYVRPRLNTSVLEVMQNNQISLFTMPSTSVDDLSYMDLKKHSMLKKLNHPFLKDLTIIMILLIIVRGRKRRKDERMLVNRLLKPQEKTKLPWFKLKKTLTLINPKTKQTFLSNNTPIHDGLPRSQGQQMLREEQHDYHVHQLKAAVVSEAQWNNDEGDVSKPRSFERHMSISSKPHPNFYNNDLYYLIYFSTEEKYTTSLTKHYAARYHIQVVRVVIKRKPGYGFLSSIVVRRSDKQEYTFSYADLPKLSLNDIEDMYQLKVQDKTHHLHLEDERDSNNALLLFIRRTVIKNRVEDLQLGVESYQRTISLTKPKLYFEGIDEKIPYTMTGT</sequence>
<dbReference type="EMBL" id="BQNB010019729">
    <property type="protein sequence ID" value="GJT88419.1"/>
    <property type="molecule type" value="Genomic_DNA"/>
</dbReference>
<accession>A0ABQ5HKU4</accession>
<dbReference type="Proteomes" id="UP001151760">
    <property type="component" value="Unassembled WGS sequence"/>
</dbReference>
<protein>
    <submittedName>
        <fullName evidence="1">Uncharacterized protein</fullName>
    </submittedName>
</protein>